<accession>A0A1Y2ESA2</accession>
<evidence type="ECO:0000313" key="2">
    <source>
        <dbReference type="EMBL" id="ORY74429.1"/>
    </source>
</evidence>
<evidence type="ECO:0000256" key="1">
    <source>
        <dbReference type="SAM" id="MobiDB-lite"/>
    </source>
</evidence>
<proteinExistence type="predicted"/>
<keyword evidence="3" id="KW-1185">Reference proteome</keyword>
<dbReference type="EMBL" id="MCOG01000029">
    <property type="protein sequence ID" value="ORY74429.1"/>
    <property type="molecule type" value="Genomic_DNA"/>
</dbReference>
<name>A0A1Y2ESA2_9FUNG</name>
<feature type="region of interest" description="Disordered" evidence="1">
    <location>
        <begin position="1"/>
        <end position="62"/>
    </location>
</feature>
<dbReference type="AlphaFoldDB" id="A0A1Y2ESA2"/>
<dbReference type="OrthoDB" id="2134068at2759"/>
<dbReference type="Proteomes" id="UP000193920">
    <property type="component" value="Unassembled WGS sequence"/>
</dbReference>
<gene>
    <name evidence="2" type="ORF">LY90DRAFT_502577</name>
</gene>
<feature type="compositionally biased region" description="Basic and acidic residues" evidence="1">
    <location>
        <begin position="38"/>
        <end position="57"/>
    </location>
</feature>
<sequence length="434" mass="50783">MIKNNYRYHMGQTINRTSNNTTNNMLREPPTSFYDISNIERKPVNREDTNTKKRNSENNEASIKEYPITTPANKALEKLIKNEQYSEGVRNILKFLQKEFLPQINKLEVLLLKNSTYLYIVKILGISKENAVRATGAIATIAIVYTVNSILRRHKNILLDVFTYATPTLSLAEILKKEPELLEKYTKCYQLKTWLIYLIISSLFNITDNFFINKSKPVVEPSITQTVITTTPYVLRDTNKQVFTTIAQVTPFSQRFYNSFSQRVKGTVKYSWYWILKLYIIYWMGYKDGREIIYNKFIIPVMRKYYEIQLNSKRIFSEMDIAFEDSHSFSKKYNFYESSEPINTRLNNTSFLNFMKFNSNSNKILQNDSLSVEDPWKNISFIGSSSNAPIKRNRSFSLNNINQSSDNLNNYRATILDTNNKLSNDNNDTSFEKD</sequence>
<protein>
    <submittedName>
        <fullName evidence="2">Uncharacterized protein</fullName>
    </submittedName>
</protein>
<feature type="compositionally biased region" description="Low complexity" evidence="1">
    <location>
        <begin position="13"/>
        <end position="24"/>
    </location>
</feature>
<evidence type="ECO:0000313" key="3">
    <source>
        <dbReference type="Proteomes" id="UP000193920"/>
    </source>
</evidence>
<organism evidence="2 3">
    <name type="scientific">Neocallimastix californiae</name>
    <dbReference type="NCBI Taxonomy" id="1754190"/>
    <lineage>
        <taxon>Eukaryota</taxon>
        <taxon>Fungi</taxon>
        <taxon>Fungi incertae sedis</taxon>
        <taxon>Chytridiomycota</taxon>
        <taxon>Chytridiomycota incertae sedis</taxon>
        <taxon>Neocallimastigomycetes</taxon>
        <taxon>Neocallimastigales</taxon>
        <taxon>Neocallimastigaceae</taxon>
        <taxon>Neocallimastix</taxon>
    </lineage>
</organism>
<comment type="caution">
    <text evidence="2">The sequence shown here is derived from an EMBL/GenBank/DDBJ whole genome shotgun (WGS) entry which is preliminary data.</text>
</comment>
<reference evidence="2 3" key="1">
    <citation type="submission" date="2016-08" db="EMBL/GenBank/DDBJ databases">
        <title>A Parts List for Fungal Cellulosomes Revealed by Comparative Genomics.</title>
        <authorList>
            <consortium name="DOE Joint Genome Institute"/>
            <person name="Haitjema C.H."/>
            <person name="Gilmore S.P."/>
            <person name="Henske J.K."/>
            <person name="Solomon K.V."/>
            <person name="De Groot R."/>
            <person name="Kuo A."/>
            <person name="Mondo S.J."/>
            <person name="Salamov A.A."/>
            <person name="Labutti K."/>
            <person name="Zhao Z."/>
            <person name="Chiniquy J."/>
            <person name="Barry K."/>
            <person name="Brewer H.M."/>
            <person name="Purvine S.O."/>
            <person name="Wright A.T."/>
            <person name="Boxma B."/>
            <person name="Van Alen T."/>
            <person name="Hackstein J.H."/>
            <person name="Baker S.E."/>
            <person name="Grigoriev I.V."/>
            <person name="O'Malley M.A."/>
        </authorList>
    </citation>
    <scope>NUCLEOTIDE SEQUENCE [LARGE SCALE GENOMIC DNA]</scope>
    <source>
        <strain evidence="2 3">G1</strain>
    </source>
</reference>